<organism evidence="2 3">
    <name type="scientific">Quillaja saponaria</name>
    <name type="common">Soap bark tree</name>
    <dbReference type="NCBI Taxonomy" id="32244"/>
    <lineage>
        <taxon>Eukaryota</taxon>
        <taxon>Viridiplantae</taxon>
        <taxon>Streptophyta</taxon>
        <taxon>Embryophyta</taxon>
        <taxon>Tracheophyta</taxon>
        <taxon>Spermatophyta</taxon>
        <taxon>Magnoliopsida</taxon>
        <taxon>eudicotyledons</taxon>
        <taxon>Gunneridae</taxon>
        <taxon>Pentapetalae</taxon>
        <taxon>rosids</taxon>
        <taxon>fabids</taxon>
        <taxon>Fabales</taxon>
        <taxon>Quillajaceae</taxon>
        <taxon>Quillaja</taxon>
    </lineage>
</organism>
<evidence type="ECO:0000313" key="3">
    <source>
        <dbReference type="Proteomes" id="UP001163823"/>
    </source>
</evidence>
<dbReference type="AlphaFoldDB" id="A0AAD7LRN4"/>
<sequence>MEGKTVRSVLILTLFLGMLVGQSAADFKECYPVCLFTCAISGTKWYICPLKCTTDCLTQEASVLDTSQIDNAHFCKLGCAVSKCSQLSTENNPAVNKVDACVNSCSRTCLKY</sequence>
<feature type="chain" id="PRO_5041945192" evidence="1">
    <location>
        <begin position="26"/>
        <end position="112"/>
    </location>
</feature>
<keyword evidence="1" id="KW-0732">Signal</keyword>
<dbReference type="InterPro" id="IPR038975">
    <property type="entry name" value="THNL"/>
</dbReference>
<dbReference type="PANTHER" id="PTHR36312:SF15">
    <property type="entry name" value="THIONIN-LIKE PROTEIN"/>
    <property type="match status" value="1"/>
</dbReference>
<proteinExistence type="predicted"/>
<dbReference type="KEGG" id="qsa:O6P43_018111"/>
<dbReference type="Proteomes" id="UP001163823">
    <property type="component" value="Chromosome 7"/>
</dbReference>
<reference evidence="2" key="1">
    <citation type="journal article" date="2023" name="Science">
        <title>Elucidation of the pathway for biosynthesis of saponin adjuvants from the soapbark tree.</title>
        <authorList>
            <person name="Reed J."/>
            <person name="Orme A."/>
            <person name="El-Demerdash A."/>
            <person name="Owen C."/>
            <person name="Martin L.B.B."/>
            <person name="Misra R.C."/>
            <person name="Kikuchi S."/>
            <person name="Rejzek M."/>
            <person name="Martin A.C."/>
            <person name="Harkess A."/>
            <person name="Leebens-Mack J."/>
            <person name="Louveau T."/>
            <person name="Stephenson M.J."/>
            <person name="Osbourn A."/>
        </authorList>
    </citation>
    <scope>NUCLEOTIDE SEQUENCE</scope>
    <source>
        <strain evidence="2">S10</strain>
    </source>
</reference>
<dbReference type="EMBL" id="JARAOO010000007">
    <property type="protein sequence ID" value="KAJ7962958.1"/>
    <property type="molecule type" value="Genomic_DNA"/>
</dbReference>
<dbReference type="PANTHER" id="PTHR36312">
    <property type="entry name" value="THIONIN-LIKE PROTEIN 1"/>
    <property type="match status" value="1"/>
</dbReference>
<gene>
    <name evidence="2" type="ORF">O6P43_018111</name>
</gene>
<dbReference type="Gene3D" id="1.10.287.720">
    <property type="entry name" value="Pollen allergen ole e 6"/>
    <property type="match status" value="1"/>
</dbReference>
<evidence type="ECO:0000256" key="1">
    <source>
        <dbReference type="SAM" id="SignalP"/>
    </source>
</evidence>
<protein>
    <submittedName>
        <fullName evidence="2">Thionin-like protein 2</fullName>
    </submittedName>
</protein>
<name>A0AAD7LRN4_QUISA</name>
<feature type="signal peptide" evidence="1">
    <location>
        <begin position="1"/>
        <end position="25"/>
    </location>
</feature>
<accession>A0AAD7LRN4</accession>
<evidence type="ECO:0000313" key="2">
    <source>
        <dbReference type="EMBL" id="KAJ7962958.1"/>
    </source>
</evidence>
<dbReference type="SUPFAM" id="SSF111388">
    <property type="entry name" value="Pollen allergen ole e 6"/>
    <property type="match status" value="1"/>
</dbReference>
<dbReference type="InterPro" id="IPR036466">
    <property type="entry name" value="Pollen_allergen_ole-e-6_sf"/>
</dbReference>
<comment type="caution">
    <text evidence="2">The sequence shown here is derived from an EMBL/GenBank/DDBJ whole genome shotgun (WGS) entry which is preliminary data.</text>
</comment>
<keyword evidence="3" id="KW-1185">Reference proteome</keyword>